<gene>
    <name evidence="2" type="ORF">F8M41_005095</name>
</gene>
<dbReference type="EMBL" id="WTPW01001476">
    <property type="protein sequence ID" value="KAF0433342.1"/>
    <property type="molecule type" value="Genomic_DNA"/>
</dbReference>
<sequence>MLEESIIDQNIDNYAMKKDNNDGRESELVDVRSVKNKKKDVNKTFRNKVIQGESEILPVRSDNKKDGSNESKAVEVNDEMIEY</sequence>
<evidence type="ECO:0000313" key="2">
    <source>
        <dbReference type="EMBL" id="KAF0433342.1"/>
    </source>
</evidence>
<keyword evidence="3" id="KW-1185">Reference proteome</keyword>
<feature type="compositionally biased region" description="Basic and acidic residues" evidence="1">
    <location>
        <begin position="61"/>
        <end position="75"/>
    </location>
</feature>
<comment type="caution">
    <text evidence="2">The sequence shown here is derived from an EMBL/GenBank/DDBJ whole genome shotgun (WGS) entry which is preliminary data.</text>
</comment>
<organism evidence="2 3">
    <name type="scientific">Gigaspora margarita</name>
    <dbReference type="NCBI Taxonomy" id="4874"/>
    <lineage>
        <taxon>Eukaryota</taxon>
        <taxon>Fungi</taxon>
        <taxon>Fungi incertae sedis</taxon>
        <taxon>Mucoromycota</taxon>
        <taxon>Glomeromycotina</taxon>
        <taxon>Glomeromycetes</taxon>
        <taxon>Diversisporales</taxon>
        <taxon>Gigasporaceae</taxon>
        <taxon>Gigaspora</taxon>
    </lineage>
</organism>
<proteinExistence type="predicted"/>
<accession>A0A8H3XB96</accession>
<protein>
    <submittedName>
        <fullName evidence="2">Uncharacterized protein</fullName>
    </submittedName>
</protein>
<feature type="region of interest" description="Disordered" evidence="1">
    <location>
        <begin position="58"/>
        <end position="83"/>
    </location>
</feature>
<dbReference type="AlphaFoldDB" id="A0A8H3XB96"/>
<evidence type="ECO:0000256" key="1">
    <source>
        <dbReference type="SAM" id="MobiDB-lite"/>
    </source>
</evidence>
<dbReference type="Proteomes" id="UP000439903">
    <property type="component" value="Unassembled WGS sequence"/>
</dbReference>
<evidence type="ECO:0000313" key="3">
    <source>
        <dbReference type="Proteomes" id="UP000439903"/>
    </source>
</evidence>
<reference evidence="2 3" key="1">
    <citation type="journal article" date="2019" name="Environ. Microbiol.">
        <title>At the nexus of three kingdoms: the genome of the mycorrhizal fungus Gigaspora margarita provides insights into plant, endobacterial and fungal interactions.</title>
        <authorList>
            <person name="Venice F."/>
            <person name="Ghignone S."/>
            <person name="Salvioli di Fossalunga A."/>
            <person name="Amselem J."/>
            <person name="Novero M."/>
            <person name="Xianan X."/>
            <person name="Sedzielewska Toro K."/>
            <person name="Morin E."/>
            <person name="Lipzen A."/>
            <person name="Grigoriev I.V."/>
            <person name="Henrissat B."/>
            <person name="Martin F.M."/>
            <person name="Bonfante P."/>
        </authorList>
    </citation>
    <scope>NUCLEOTIDE SEQUENCE [LARGE SCALE GENOMIC DNA]</scope>
    <source>
        <strain evidence="2 3">BEG34</strain>
    </source>
</reference>
<name>A0A8H3XB96_GIGMA</name>